<evidence type="ECO:0000259" key="3">
    <source>
        <dbReference type="SMART" id="SM01217"/>
    </source>
</evidence>
<evidence type="ECO:0000313" key="5">
    <source>
        <dbReference type="Proteomes" id="UP000237105"/>
    </source>
</evidence>
<protein>
    <submittedName>
        <fullName evidence="4">Glycoside hydrolase</fullName>
    </submittedName>
</protein>
<dbReference type="InterPro" id="IPR044993">
    <property type="entry name" value="BXL"/>
</dbReference>
<proteinExistence type="predicted"/>
<dbReference type="Proteomes" id="UP000237105">
    <property type="component" value="Unassembled WGS sequence"/>
</dbReference>
<evidence type="ECO:0000256" key="1">
    <source>
        <dbReference type="ARBA" id="ARBA00022801"/>
    </source>
</evidence>
<dbReference type="GO" id="GO:0046556">
    <property type="term" value="F:alpha-L-arabinofuranosidase activity"/>
    <property type="evidence" value="ECO:0007669"/>
    <property type="project" value="TreeGrafter"/>
</dbReference>
<dbReference type="InterPro" id="IPR013783">
    <property type="entry name" value="Ig-like_fold"/>
</dbReference>
<dbReference type="GO" id="GO:0031222">
    <property type="term" value="P:arabinan catabolic process"/>
    <property type="evidence" value="ECO:0007669"/>
    <property type="project" value="TreeGrafter"/>
</dbReference>
<dbReference type="Gene3D" id="3.40.50.1700">
    <property type="entry name" value="Glycoside hydrolase family 3 C-terminal domain"/>
    <property type="match status" value="1"/>
</dbReference>
<feature type="non-terminal residue" evidence="4">
    <location>
        <position position="1"/>
    </location>
</feature>
<keyword evidence="2" id="KW-0326">Glycosidase</keyword>
<dbReference type="PANTHER" id="PTHR42721">
    <property type="entry name" value="SUGAR HYDROLASE-RELATED"/>
    <property type="match status" value="1"/>
</dbReference>
<keyword evidence="1 4" id="KW-0378">Hydrolase</keyword>
<dbReference type="InterPro" id="IPR002772">
    <property type="entry name" value="Glyco_hydro_3_C"/>
</dbReference>
<gene>
    <name evidence="4" type="ORF">PanWU01x14_141360</name>
</gene>
<dbReference type="EMBL" id="JXTB01000117">
    <property type="protein sequence ID" value="PON61934.1"/>
    <property type="molecule type" value="Genomic_DNA"/>
</dbReference>
<dbReference type="GO" id="GO:0048046">
    <property type="term" value="C:apoplast"/>
    <property type="evidence" value="ECO:0007669"/>
    <property type="project" value="TreeGrafter"/>
</dbReference>
<accession>A0A2P5CLL2</accession>
<name>A0A2P5CLL2_PARAD</name>
<sequence>LQGIERYTGTIHQVGCTSVACDSNYLFGAAEAAARQADATVLIVGLDQSIEAETRDRVGLLLPGLQEELVSRVANASRGPTILVLMSGGPIDVSFAKRNPDIGAILWVGYPGQAGGAAIADVLFGTINPGGKLPMTWYPESYLTNVPMTNMALRADPISGYPGRTYRFYKGPVVFPFGYGLSYTKFSQKLIEAPPRVSVPITNSSVANSAMLTNAIRVTNTDCNMLSLGVHVDVENIGQMDGSHTLLVFSSPPAGKWAAQKRLVGFQKVHLAAGSRQRVTVGIDICKHLSMVDQSGIRWIPLGQHTLHIGDDIQRSIFVQRRN</sequence>
<dbReference type="SUPFAM" id="SSF52279">
    <property type="entry name" value="Beta-D-glucan exohydrolase, C-terminal domain"/>
    <property type="match status" value="1"/>
</dbReference>
<dbReference type="SMART" id="SM01217">
    <property type="entry name" value="Fn3_like"/>
    <property type="match status" value="1"/>
</dbReference>
<feature type="domain" description="Fibronectin type III-like" evidence="3">
    <location>
        <begin position="244"/>
        <end position="313"/>
    </location>
</feature>
<dbReference type="InterPro" id="IPR026891">
    <property type="entry name" value="Fn3-like"/>
</dbReference>
<dbReference type="InterPro" id="IPR036881">
    <property type="entry name" value="Glyco_hydro_3_C_sf"/>
</dbReference>
<evidence type="ECO:0000256" key="2">
    <source>
        <dbReference type="ARBA" id="ARBA00023295"/>
    </source>
</evidence>
<dbReference type="GO" id="GO:0045493">
    <property type="term" value="P:xylan catabolic process"/>
    <property type="evidence" value="ECO:0007669"/>
    <property type="project" value="InterPro"/>
</dbReference>
<comment type="caution">
    <text evidence="4">The sequence shown here is derived from an EMBL/GenBank/DDBJ whole genome shotgun (WGS) entry which is preliminary data.</text>
</comment>
<dbReference type="Pfam" id="PF01915">
    <property type="entry name" value="Glyco_hydro_3_C"/>
    <property type="match status" value="1"/>
</dbReference>
<dbReference type="GO" id="GO:0009044">
    <property type="term" value="F:xylan 1,4-beta-xylosidase activity"/>
    <property type="evidence" value="ECO:0007669"/>
    <property type="project" value="InterPro"/>
</dbReference>
<dbReference type="Gene3D" id="2.60.40.10">
    <property type="entry name" value="Immunoglobulins"/>
    <property type="match status" value="1"/>
</dbReference>
<dbReference type="STRING" id="3476.A0A2P5CLL2"/>
<dbReference type="AlphaFoldDB" id="A0A2P5CLL2"/>
<dbReference type="Pfam" id="PF14310">
    <property type="entry name" value="Fn3-like"/>
    <property type="match status" value="1"/>
</dbReference>
<evidence type="ECO:0000313" key="4">
    <source>
        <dbReference type="EMBL" id="PON61934.1"/>
    </source>
</evidence>
<keyword evidence="5" id="KW-1185">Reference proteome</keyword>
<reference evidence="5" key="1">
    <citation type="submission" date="2016-06" db="EMBL/GenBank/DDBJ databases">
        <title>Parallel loss of symbiosis genes in relatives of nitrogen-fixing non-legume Parasponia.</title>
        <authorList>
            <person name="Van Velzen R."/>
            <person name="Holmer R."/>
            <person name="Bu F."/>
            <person name="Rutten L."/>
            <person name="Van Zeijl A."/>
            <person name="Liu W."/>
            <person name="Santuari L."/>
            <person name="Cao Q."/>
            <person name="Sharma T."/>
            <person name="Shen D."/>
            <person name="Roswanjaya Y."/>
            <person name="Wardhani T."/>
            <person name="Kalhor M.S."/>
            <person name="Jansen J."/>
            <person name="Van den Hoogen J."/>
            <person name="Gungor B."/>
            <person name="Hartog M."/>
            <person name="Hontelez J."/>
            <person name="Verver J."/>
            <person name="Yang W.-C."/>
            <person name="Schijlen E."/>
            <person name="Repin R."/>
            <person name="Schilthuizen M."/>
            <person name="Schranz E."/>
            <person name="Heidstra R."/>
            <person name="Miyata K."/>
            <person name="Fedorova E."/>
            <person name="Kohlen W."/>
            <person name="Bisseling T."/>
            <person name="Smit S."/>
            <person name="Geurts R."/>
        </authorList>
    </citation>
    <scope>NUCLEOTIDE SEQUENCE [LARGE SCALE GENOMIC DNA]</scope>
    <source>
        <strain evidence="5">cv. WU1-14</strain>
    </source>
</reference>
<dbReference type="OrthoDB" id="47059at2759"/>
<dbReference type="PANTHER" id="PTHR42721:SF8">
    <property type="entry name" value="BETA-D-XYLOSIDASE 1"/>
    <property type="match status" value="1"/>
</dbReference>
<organism evidence="4 5">
    <name type="scientific">Parasponia andersonii</name>
    <name type="common">Sponia andersonii</name>
    <dbReference type="NCBI Taxonomy" id="3476"/>
    <lineage>
        <taxon>Eukaryota</taxon>
        <taxon>Viridiplantae</taxon>
        <taxon>Streptophyta</taxon>
        <taxon>Embryophyta</taxon>
        <taxon>Tracheophyta</taxon>
        <taxon>Spermatophyta</taxon>
        <taxon>Magnoliopsida</taxon>
        <taxon>eudicotyledons</taxon>
        <taxon>Gunneridae</taxon>
        <taxon>Pentapetalae</taxon>
        <taxon>rosids</taxon>
        <taxon>fabids</taxon>
        <taxon>Rosales</taxon>
        <taxon>Cannabaceae</taxon>
        <taxon>Parasponia</taxon>
    </lineage>
</organism>